<accession>A0AAN9TQL3</accession>
<sequence length="80" mass="8856">MFVRVSAMTHQRIDVREYGRRVGHWPVKLRTAPFSMRAKVGAEGCGVAYFNRENDKNALSDLALAIGNNGNAVAVRVTTH</sequence>
<dbReference type="AlphaFoldDB" id="A0AAN9TQL3"/>
<evidence type="ECO:0000313" key="2">
    <source>
        <dbReference type="Proteomes" id="UP001367676"/>
    </source>
</evidence>
<reference evidence="1 2" key="1">
    <citation type="submission" date="2024-03" db="EMBL/GenBank/DDBJ databases">
        <title>Adaptation during the transition from Ophiocordyceps entomopathogen to insect associate is accompanied by gene loss and intensified selection.</title>
        <authorList>
            <person name="Ward C.M."/>
            <person name="Onetto C.A."/>
            <person name="Borneman A.R."/>
        </authorList>
    </citation>
    <scope>NUCLEOTIDE SEQUENCE [LARGE SCALE GENOMIC DNA]</scope>
    <source>
        <strain evidence="1">AWRI1</strain>
        <tissue evidence="1">Single Adult Female</tissue>
    </source>
</reference>
<evidence type="ECO:0000313" key="1">
    <source>
        <dbReference type="EMBL" id="KAK7602338.1"/>
    </source>
</evidence>
<proteinExistence type="predicted"/>
<dbReference type="Proteomes" id="UP001367676">
    <property type="component" value="Unassembled WGS sequence"/>
</dbReference>
<protein>
    <submittedName>
        <fullName evidence="1">Uncharacterized protein</fullName>
    </submittedName>
</protein>
<comment type="caution">
    <text evidence="1">The sequence shown here is derived from an EMBL/GenBank/DDBJ whole genome shotgun (WGS) entry which is preliminary data.</text>
</comment>
<name>A0AAN9TQL3_9HEMI</name>
<organism evidence="1 2">
    <name type="scientific">Parthenolecanium corni</name>
    <dbReference type="NCBI Taxonomy" id="536013"/>
    <lineage>
        <taxon>Eukaryota</taxon>
        <taxon>Metazoa</taxon>
        <taxon>Ecdysozoa</taxon>
        <taxon>Arthropoda</taxon>
        <taxon>Hexapoda</taxon>
        <taxon>Insecta</taxon>
        <taxon>Pterygota</taxon>
        <taxon>Neoptera</taxon>
        <taxon>Paraneoptera</taxon>
        <taxon>Hemiptera</taxon>
        <taxon>Sternorrhyncha</taxon>
        <taxon>Coccoidea</taxon>
        <taxon>Coccidae</taxon>
        <taxon>Parthenolecanium</taxon>
    </lineage>
</organism>
<dbReference type="EMBL" id="JBBCAQ010000008">
    <property type="protein sequence ID" value="KAK7602338.1"/>
    <property type="molecule type" value="Genomic_DNA"/>
</dbReference>
<keyword evidence="2" id="KW-1185">Reference proteome</keyword>
<gene>
    <name evidence="1" type="ORF">V9T40_007927</name>
</gene>